<dbReference type="InterPro" id="IPR035923">
    <property type="entry name" value="TT1751-like_sf"/>
</dbReference>
<keyword evidence="3" id="KW-1185">Reference proteome</keyword>
<dbReference type="Proteomes" id="UP001595921">
    <property type="component" value="Unassembled WGS sequence"/>
</dbReference>
<dbReference type="PIRSF" id="PIRSF021774">
    <property type="entry name" value="UCP021774"/>
    <property type="match status" value="1"/>
</dbReference>
<feature type="domain" description="DUF302" evidence="1">
    <location>
        <begin position="40"/>
        <end position="102"/>
    </location>
</feature>
<name>A0ABD5P7T5_9EURY</name>
<dbReference type="InterPro" id="IPR005180">
    <property type="entry name" value="DUF302"/>
</dbReference>
<gene>
    <name evidence="2" type="ORF">ACFO0N_02055</name>
</gene>
<dbReference type="Gene3D" id="3.30.310.70">
    <property type="entry name" value="TT1751-like domain"/>
    <property type="match status" value="1"/>
</dbReference>
<evidence type="ECO:0000313" key="3">
    <source>
        <dbReference type="Proteomes" id="UP001595921"/>
    </source>
</evidence>
<protein>
    <submittedName>
        <fullName evidence="2">DUF302 domain-containing protein</fullName>
    </submittedName>
</protein>
<dbReference type="InterPro" id="IPR016796">
    <property type="entry name" value="UCP021774"/>
</dbReference>
<dbReference type="SUPFAM" id="SSF103247">
    <property type="entry name" value="TT1751-like"/>
    <property type="match status" value="1"/>
</dbReference>
<dbReference type="CDD" id="cd14797">
    <property type="entry name" value="DUF302"/>
    <property type="match status" value="1"/>
</dbReference>
<dbReference type="EMBL" id="JBHSDS010000002">
    <property type="protein sequence ID" value="MFC4356727.1"/>
    <property type="molecule type" value="Genomic_DNA"/>
</dbReference>
<reference evidence="2 3" key="1">
    <citation type="journal article" date="2019" name="Int. J. Syst. Evol. Microbiol.">
        <title>The Global Catalogue of Microorganisms (GCM) 10K type strain sequencing project: providing services to taxonomists for standard genome sequencing and annotation.</title>
        <authorList>
            <consortium name="The Broad Institute Genomics Platform"/>
            <consortium name="The Broad Institute Genome Sequencing Center for Infectious Disease"/>
            <person name="Wu L."/>
            <person name="Ma J."/>
        </authorList>
    </citation>
    <scope>NUCLEOTIDE SEQUENCE [LARGE SCALE GENOMIC DNA]</scope>
    <source>
        <strain evidence="2 3">CGMCC 1.12553</strain>
    </source>
</reference>
<evidence type="ECO:0000259" key="1">
    <source>
        <dbReference type="Pfam" id="PF03625"/>
    </source>
</evidence>
<dbReference type="PANTHER" id="PTHR38342:SF1">
    <property type="entry name" value="SLR5037 PROTEIN"/>
    <property type="match status" value="1"/>
</dbReference>
<proteinExistence type="predicted"/>
<organism evidence="2 3">
    <name type="scientific">Halobium salinum</name>
    <dbReference type="NCBI Taxonomy" id="1364940"/>
    <lineage>
        <taxon>Archaea</taxon>
        <taxon>Methanobacteriati</taxon>
        <taxon>Methanobacteriota</taxon>
        <taxon>Stenosarchaea group</taxon>
        <taxon>Halobacteria</taxon>
        <taxon>Halobacteriales</taxon>
        <taxon>Haloferacaceae</taxon>
        <taxon>Halobium</taxon>
    </lineage>
</organism>
<comment type="caution">
    <text evidence="2">The sequence shown here is derived from an EMBL/GenBank/DDBJ whole genome shotgun (WGS) entry which is preliminary data.</text>
</comment>
<dbReference type="AlphaFoldDB" id="A0ABD5P7T5"/>
<dbReference type="Pfam" id="PF03625">
    <property type="entry name" value="DUF302"/>
    <property type="match status" value="1"/>
</dbReference>
<dbReference type="PANTHER" id="PTHR38342">
    <property type="entry name" value="SLR5037 PROTEIN"/>
    <property type="match status" value="1"/>
</dbReference>
<accession>A0ABD5P7T5</accession>
<evidence type="ECO:0000313" key="2">
    <source>
        <dbReference type="EMBL" id="MFC4356727.1"/>
    </source>
</evidence>
<sequence length="141" mass="14658">MEHPVTYTISERSPFGFEETLGLVRDALDAQGFELLFETDLQAAVRGTVGDDGLGRYTVIGACMPETVAEALAVDPDLGALLACAVAVREDEAGVVVTAVDPAATLSVVDSPELEIIGDDARNRLTRVVSGATVAVDPAEA</sequence>
<dbReference type="RefSeq" id="WP_267625163.1">
    <property type="nucleotide sequence ID" value="NZ_JAODIW010000010.1"/>
</dbReference>